<dbReference type="InterPro" id="IPR000742">
    <property type="entry name" value="EGF"/>
</dbReference>
<dbReference type="Gene3D" id="2.60.120.740">
    <property type="match status" value="1"/>
</dbReference>
<dbReference type="PANTHER" id="PTHR11339:SF373">
    <property type="entry name" value="VWFD DOMAIN-CONTAINING PROTEIN"/>
    <property type="match status" value="1"/>
</dbReference>
<dbReference type="CDD" id="cd22827">
    <property type="entry name" value="Gal_Rha_Lectin_SUL-I-like"/>
    <property type="match status" value="1"/>
</dbReference>
<dbReference type="FunFam" id="2.60.120.740:FF:000001">
    <property type="entry name" value="Adhesion G protein-coupled receptor L2"/>
    <property type="match status" value="1"/>
</dbReference>
<dbReference type="SUPFAM" id="SSF57567">
    <property type="entry name" value="Serine protease inhibitors"/>
    <property type="match status" value="5"/>
</dbReference>
<evidence type="ECO:0000256" key="3">
    <source>
        <dbReference type="ARBA" id="ARBA00023157"/>
    </source>
</evidence>
<dbReference type="SMART" id="SM00179">
    <property type="entry name" value="EGF_CA"/>
    <property type="match status" value="1"/>
</dbReference>
<dbReference type="Pfam" id="PF01826">
    <property type="entry name" value="TIL"/>
    <property type="match status" value="5"/>
</dbReference>
<organism evidence="5">
    <name type="scientific">Magallana gigas</name>
    <name type="common">Pacific oyster</name>
    <name type="synonym">Crassostrea gigas</name>
    <dbReference type="NCBI Taxonomy" id="29159"/>
    <lineage>
        <taxon>Eukaryota</taxon>
        <taxon>Metazoa</taxon>
        <taxon>Spiralia</taxon>
        <taxon>Lophotrochozoa</taxon>
        <taxon>Mollusca</taxon>
        <taxon>Bivalvia</taxon>
        <taxon>Autobranchia</taxon>
        <taxon>Pteriomorphia</taxon>
        <taxon>Ostreida</taxon>
        <taxon>Ostreoidea</taxon>
        <taxon>Ostreidae</taxon>
        <taxon>Magallana</taxon>
    </lineage>
</organism>
<dbReference type="PANTHER" id="PTHR11339">
    <property type="entry name" value="EXTRACELLULAR MATRIX GLYCOPROTEIN RELATED"/>
    <property type="match status" value="1"/>
</dbReference>
<keyword evidence="4" id="KW-0325">Glycoprotein</keyword>
<dbReference type="Pfam" id="PF00094">
    <property type="entry name" value="VWD"/>
    <property type="match status" value="5"/>
</dbReference>
<dbReference type="Pfam" id="PF02140">
    <property type="entry name" value="SUEL_Lectin"/>
    <property type="match status" value="1"/>
</dbReference>
<keyword evidence="2" id="KW-0732">Signal</keyword>
<accession>K1Q8Z0</accession>
<dbReference type="Pfam" id="PF08742">
    <property type="entry name" value="C8"/>
    <property type="match status" value="5"/>
</dbReference>
<reference evidence="5" key="1">
    <citation type="journal article" date="2012" name="Nature">
        <title>The oyster genome reveals stress adaptation and complexity of shell formation.</title>
        <authorList>
            <person name="Zhang G."/>
            <person name="Fang X."/>
            <person name="Guo X."/>
            <person name="Li L."/>
            <person name="Luo R."/>
            <person name="Xu F."/>
            <person name="Yang P."/>
            <person name="Zhang L."/>
            <person name="Wang X."/>
            <person name="Qi H."/>
            <person name="Xiong Z."/>
            <person name="Que H."/>
            <person name="Xie Y."/>
            <person name="Holland P.W."/>
            <person name="Paps J."/>
            <person name="Zhu Y."/>
            <person name="Wu F."/>
            <person name="Chen Y."/>
            <person name="Wang J."/>
            <person name="Peng C."/>
            <person name="Meng J."/>
            <person name="Yang L."/>
            <person name="Liu J."/>
            <person name="Wen B."/>
            <person name="Zhang N."/>
            <person name="Huang Z."/>
            <person name="Zhu Q."/>
            <person name="Feng Y."/>
            <person name="Mount A."/>
            <person name="Hedgecock D."/>
            <person name="Xu Z."/>
            <person name="Liu Y."/>
            <person name="Domazet-Loso T."/>
            <person name="Du Y."/>
            <person name="Sun X."/>
            <person name="Zhang S."/>
            <person name="Liu B."/>
            <person name="Cheng P."/>
            <person name="Jiang X."/>
            <person name="Li J."/>
            <person name="Fan D."/>
            <person name="Wang W."/>
            <person name="Fu W."/>
            <person name="Wang T."/>
            <person name="Wang B."/>
            <person name="Zhang J."/>
            <person name="Peng Z."/>
            <person name="Li Y."/>
            <person name="Li N."/>
            <person name="Wang J."/>
            <person name="Chen M."/>
            <person name="He Y."/>
            <person name="Tan F."/>
            <person name="Song X."/>
            <person name="Zheng Q."/>
            <person name="Huang R."/>
            <person name="Yang H."/>
            <person name="Du X."/>
            <person name="Chen L."/>
            <person name="Yang M."/>
            <person name="Gaffney P.M."/>
            <person name="Wang S."/>
            <person name="Luo L."/>
            <person name="She Z."/>
            <person name="Ming Y."/>
            <person name="Huang W."/>
            <person name="Zhang S."/>
            <person name="Huang B."/>
            <person name="Zhang Y."/>
            <person name="Qu T."/>
            <person name="Ni P."/>
            <person name="Miao G."/>
            <person name="Wang J."/>
            <person name="Wang Q."/>
            <person name="Steinberg C.E."/>
            <person name="Wang H."/>
            <person name="Li N."/>
            <person name="Qian L."/>
            <person name="Zhang G."/>
            <person name="Li Y."/>
            <person name="Yang H."/>
            <person name="Liu X."/>
            <person name="Wang J."/>
            <person name="Yin Y."/>
            <person name="Wang J."/>
        </authorList>
    </citation>
    <scope>NUCLEOTIDE SEQUENCE [LARGE SCALE GENOMIC DNA]</scope>
    <source>
        <strain evidence="5">05x7-T-G4-1.051#20</strain>
    </source>
</reference>
<dbReference type="PROSITE" id="PS50228">
    <property type="entry name" value="SUEL_LECTIN"/>
    <property type="match status" value="1"/>
</dbReference>
<dbReference type="CDD" id="cd19941">
    <property type="entry name" value="TIL"/>
    <property type="match status" value="5"/>
</dbReference>
<evidence type="ECO:0000256" key="4">
    <source>
        <dbReference type="ARBA" id="ARBA00023180"/>
    </source>
</evidence>
<dbReference type="InterPro" id="IPR002889">
    <property type="entry name" value="WSC_carb-bd"/>
</dbReference>
<dbReference type="InterPro" id="IPR050780">
    <property type="entry name" value="Mucin_vWF_Thrombospondin_sf"/>
</dbReference>
<dbReference type="PROSITE" id="PS01186">
    <property type="entry name" value="EGF_2"/>
    <property type="match status" value="4"/>
</dbReference>
<keyword evidence="1" id="KW-0245">EGF-like domain</keyword>
<dbReference type="InterPro" id="IPR014853">
    <property type="entry name" value="VWF/SSPO/ZAN-like_Cys-rich_dom"/>
</dbReference>
<dbReference type="InterPro" id="IPR024731">
    <property type="entry name" value="NELL2-like_EGF"/>
</dbReference>
<dbReference type="InterPro" id="IPR000152">
    <property type="entry name" value="EGF-type_Asp/Asn_hydroxyl_site"/>
</dbReference>
<keyword evidence="3" id="KW-1015">Disulfide bond</keyword>
<dbReference type="InterPro" id="IPR043159">
    <property type="entry name" value="Lectin_gal-bd_sf"/>
</dbReference>
<evidence type="ECO:0000313" key="5">
    <source>
        <dbReference type="EMBL" id="EKC25330.1"/>
    </source>
</evidence>
<dbReference type="InterPro" id="IPR002919">
    <property type="entry name" value="TIL_dom"/>
</dbReference>
<dbReference type="Pfam" id="PF12947">
    <property type="entry name" value="EGF_3"/>
    <property type="match status" value="1"/>
</dbReference>
<dbReference type="GO" id="GO:0005509">
    <property type="term" value="F:calcium ion binding"/>
    <property type="evidence" value="ECO:0007669"/>
    <property type="project" value="InterPro"/>
</dbReference>
<dbReference type="GO" id="GO:0005615">
    <property type="term" value="C:extracellular space"/>
    <property type="evidence" value="ECO:0007669"/>
    <property type="project" value="TreeGrafter"/>
</dbReference>
<dbReference type="InterPro" id="IPR001881">
    <property type="entry name" value="EGF-like_Ca-bd_dom"/>
</dbReference>
<name>K1Q8Z0_MAGGI</name>
<dbReference type="PROSITE" id="PS00010">
    <property type="entry name" value="ASX_HYDROXYL"/>
    <property type="match status" value="1"/>
</dbReference>
<dbReference type="Gene3D" id="2.10.25.10">
    <property type="entry name" value="Laminin"/>
    <property type="match status" value="9"/>
</dbReference>
<dbReference type="FunFam" id="2.10.25.10:FF:000055">
    <property type="entry name" value="alpha-tectorin isoform X1"/>
    <property type="match status" value="1"/>
</dbReference>
<dbReference type="CDD" id="cd00054">
    <property type="entry name" value="EGF_CA"/>
    <property type="match status" value="1"/>
</dbReference>
<evidence type="ECO:0000256" key="2">
    <source>
        <dbReference type="ARBA" id="ARBA00022729"/>
    </source>
</evidence>
<dbReference type="SMART" id="SM00181">
    <property type="entry name" value="EGF"/>
    <property type="match status" value="14"/>
</dbReference>
<proteinExistence type="predicted"/>
<dbReference type="InParanoid" id="K1Q8Z0"/>
<sequence>MRLRLICVLLLVILIIAAEVEGKKRKGKSKKGGSKGKGVIRGVLKGRVSKVSAVKPIIKAPKPKDDKKKAKTLKKASPLIRKKEKIKTSPRKPIAKAPKRSTKVTLCGNKKRTISCPAGSNIRVFTAFYGRSNRKTCRGIVRTLRCSAKNALAKIRGQCDGRRSCSVYASHTVFGDPCRGTSKYLELTYACQAVLEEPPKTKDTYIGCYEDKGARLLDQKFTRMPRLTISACKEHCRKQKKKYAGVEHRNECFCGNKMRKYRKRPERECSYPCSVDTSTPSCGKCARNARCVRGKCKCKRGYHGDGVNSCQKSCFCMASGDPHYKTYDGEIIHFMGTCKYTLTKSMTVRDPCGFHITVKNEHRRGKTHVSYTRQVDIDTLGKRVSLRLNGVVMIDGEKKYLPVKELGGKLKVFRSGRFVQVATSCGVKVNFDGVHAVSVTVPGSYRGKLTGLCGNCNGKRDDMRTRTGRDVSREKLKYSLIGNSYEVADDSEVSGKNKRMNSIVATDRYCGLIKSKSGPFAECITKFPEISKEFFESCRIDVCSQEGANLDLTKCEAVEAFAEECADNGVTVTWRSRRFCPLSCKDRNSVYKASGPGCPATCLDPKAEDTCTLEPQEGCFCKAGYLLSDGACVPKTQCGCQTKNGDYYPVGTKLRSTDCGSDFVCRNRRGKSSFVKLSTGRKCHKQAKCRLDKEGERTCICNKGFTGDGVRTCKPIVVEEPGCGGRQCANNAVCRKGKCVCKRGFHGDGYNSCTKSCFCMANGDPHYKTYDGEIIHFMGTCKYTLTKSTTSNDPCGFHVIVKNEHRNKNTRVSYTRRVTLKILGKTIGLRKNGIVFVDGEKKFLPVNELGGKLKVFRSGRFVQVATSCGVKVNFDGVHAVSVTVPGSYRGKLTGLCGDCNGKRDDMRTSTGRDVSREKLKYSLIGNSYEVAGGKDAKGEKCKTLEDPDTFTCSKRKNAMLATDKYCGLIKSKSGPFAECIAKFPEISKEFFESCRIDVCSQEGANLDVAKCEAVEAFAEECADNGVTVTWRSRRFCPLACTDRNSVYKASGPGCPATCLDPKAEDTCTLEPQEGCFCKAGYLLSDGACVPKTQCGCQTKNGDYYPVGAKLQSTDCGSASVCRNRGGKSSFVKLSTGRKCHKQAECRLDDNGERTCICNKGFTGDGVRTCKPIVVEEPGCGGRQCAKNAVCRKGKCVCKRGFHGDGYNSCTKSCFCMANGDPHYKTYDGEIIHFMGTCKYTLTKSTTSNDPCGFHVIVKNEHRNKNTRVAYTRRVTLKILGKSIGLRKKGVVVIDGEKKFLPVNELGGKLKVFRSGRFVQVATSCGVKVNFDGVHAVSVTVPGSYRGKLTGLCGDCNGKRDDMRTSTGRDVSREKLKYSLIGNSYEVAGGKDAEGEKCKTEDDTPYVYTCDAKMSNLLATDKYCGWIQNKKGPFAECIAKFPKISEEFFESCRIDVCSLEGANLDVAKCEAVEAFAEECADNGVTVTWRSTDFCPLKCDDKNAEYQASGPGCPATCLDPNAEDTCTLEPTEGCFCKDGFVMSDGACVPQAQCGCRNKKGDYFPIGSKIQAPNCAQTFECKQVRGKAALVKTASGRRCHRNADCQLDDNGDRKCVCKEGFFGDGYRSCQPLCGGKYRCHKKATCKRGKCQCKRGLYGDGENSCQKMCTCSATGDPHYRTYDGQMIHFMGVCKYLMTRSLTKNDPCAFSVEVKNEHRGRNRRVAYTRSVDVKIYGKVVRLAPGHKVFIDGVKKFLPVSENNGDLKVVMSGRFVQVVTKCNIYVNWDGKSVVHVGVPRSYSKKMEGLCGNCDGRKNDYKTKEGVNVYWKKNKYVLIGKSYEIPDDSDKPTTVCKTFEDDVQCSKEMKEVATDKSHCGYLNPKTRRSSPFNICLAYKPTLAKQMFESCIYDVCSYFDDVKKRTEAACRAAEGLETICEASGFDIQWRSSAFCPIKCGANQRYSFAISGCPATCTTPNAPASCNLPNTEGCECLPGFVLSGTKCVRETECGCQAANGDYIPLNKVIVSDDCTSTRKCVRRDGESVFEDLGVNERCHPSGMCGLKDGVRQCVCKDGYIGDGVNECKKLCGGKYLCHKNARCDNGICQCNRGLFGDGVTTCQESCTCMASGDPHYRTFDGQMIHFMGECKYTLSKLDSTDECAFNVEVKNVKRHENSKVSFTRLVDVKVPGYNIRLLQKKRLTINGVEMFTPWASSNGMYKAMTKGRYLTVTSSCGVVVSFDGVHAVSLSVPKQYGDRLAGLCGNCNDKKDDLRTKAGDDVSSRRNKYSLIGDSFKVFDDVANPGEKCETKDPDFKCSSLWSKRATSREFCGVLLDKNGPFASCIKANEEEARDLYQSCVDDVCSYEDTPEFAMKTACMAGETLAELCLTKGLGKVVWRRSDFCPMTCPENSVYNPAIVGCPRTCADPEGNSKCEAIPQEGCECKEGHVLSGGRCVVEDDCGCFYNDQYFPLDSFGPLTSCDIIQKCVRDGGTNKMVLSTRHMTCHKNARCKNVIGDYKCQCNRGFEGDGVAKCTRTDEPVDDFPYIPEPPSGTPGEKCQVQTTYSTCGSTIKLTGNCEYNSDVLAKCQYTIVTASSEGQTQAVISTRGRRTKVPRGKTVEECVTVTNEGSFVSISDDVCQRCTADYLRSLIPNQTCSKG</sequence>
<dbReference type="PROSITE" id="PS51212">
    <property type="entry name" value="WSC"/>
    <property type="match status" value="1"/>
</dbReference>
<dbReference type="GO" id="GO:0031012">
    <property type="term" value="C:extracellular matrix"/>
    <property type="evidence" value="ECO:0007669"/>
    <property type="project" value="TreeGrafter"/>
</dbReference>
<dbReference type="SMART" id="SM00216">
    <property type="entry name" value="VWD"/>
    <property type="match status" value="5"/>
</dbReference>
<evidence type="ECO:0000256" key="1">
    <source>
        <dbReference type="ARBA" id="ARBA00022536"/>
    </source>
</evidence>
<dbReference type="InterPro" id="IPR036084">
    <property type="entry name" value="Ser_inhib-like_sf"/>
</dbReference>
<dbReference type="HOGENOM" id="CLU_226497_0_0_1"/>
<dbReference type="EMBL" id="JH816081">
    <property type="protein sequence ID" value="EKC25330.1"/>
    <property type="molecule type" value="Genomic_DNA"/>
</dbReference>
<dbReference type="GO" id="GO:0030246">
    <property type="term" value="F:carbohydrate binding"/>
    <property type="evidence" value="ECO:0007669"/>
    <property type="project" value="InterPro"/>
</dbReference>
<dbReference type="SMART" id="SM00832">
    <property type="entry name" value="C8"/>
    <property type="match status" value="5"/>
</dbReference>
<dbReference type="InterPro" id="IPR000922">
    <property type="entry name" value="Lectin_gal-bd_dom"/>
</dbReference>
<dbReference type="PROSITE" id="PS51233">
    <property type="entry name" value="VWFD"/>
    <property type="match status" value="5"/>
</dbReference>
<dbReference type="SMART" id="SM00321">
    <property type="entry name" value="WSC"/>
    <property type="match status" value="1"/>
</dbReference>
<protein>
    <submittedName>
        <fullName evidence="5">IgGFc-binding protein</fullName>
    </submittedName>
</protein>
<gene>
    <name evidence="5" type="ORF">CGI_10015609</name>
</gene>
<dbReference type="InterPro" id="IPR001846">
    <property type="entry name" value="VWF_type-D"/>
</dbReference>